<keyword evidence="4" id="KW-0677">Repeat</keyword>
<keyword evidence="3" id="KW-0433">Leucine-rich repeat</keyword>
<comment type="catalytic activity">
    <reaction evidence="1">
        <text>S-ubiquitinyl-[E2 ubiquitin-conjugating enzyme]-L-cysteine + [acceptor protein]-L-lysine = [E2 ubiquitin-conjugating enzyme]-L-cysteine + N(6)-ubiquitinyl-[acceptor protein]-L-lysine.</text>
        <dbReference type="EC" id="2.3.2.27"/>
    </reaction>
</comment>
<sequence length="1634" mass="183111">MPYAGIGYIPSLVSPLEQEGLPQWLQTADPVKRLRLMRIREEGRTLRRELTAAMSTLQTLHEFCRPKLEQMAQESHGDVVDTENGTFLVFKPNSAMLPNRLDEVLVSQRSLYEAALQNFSRTQLLQLGGNPFVKLAIPTEFDLFAGFNGKERDAFDAISSIVCYADGDIGYALRVRKLDLGKQYQEYLTRQLAAGSWQQAKCEAAMSVLSEELAIADIKGLLSSAAKVVLNEFIKGAARDDPHGSQIRHTLNDGISPYDYAEEWSLHLLGDVALSEILVFGADKPQSPCVAFVPGHPQQPLKEYPSRSAFLNDLQIQLTSSDFQAFFRRFVPMAKWSSVFDAMQEPDEYTRNKRLNLRTESLGKGLKAHWYEQMCRRLGDDARYLAVPTALVEGRTKTFAPIPYFLEATQQHLMFGVGVGFQAGEEDEGQAPSDFVKPWRWVILPNGRYGRWVSNLSTYTLPPKLQLDPPDNQGIIHSSLGRAIRINGRSYLIKFDASIGKERLYLVSEARTYNPILEHNGAGSWHHSLERPERWGRLSLLRRLGSWLDDLGDDDLLLAARLSGVTNATLRRVYSHDDAPPALLVWTIGQLRRVRKTESLLTLVKDGRVVPAEYEVPELAEFRALFTVTETQVPRPRRSPQQDDGNAYCGPDCGAPPAVLFLEWYDRLFRAFLARSETALQLPEPAQVASAQQIGELVQHYPSLPVQILEELIAQSSPPVLERLARGVLDLNLFERSRRAWNAYRLTRALMGFRAPAQADIDTRTLAFALLPALPGWHSDLNLALYPGDVRRTTPRRLAQVPGAASWGMGSGGPFSYEVVQLQGERYLESRFHVDFYAALLDMMGAAQRQRLGLGTNETERLRNLLYELAASQPTRTLAMLGIERPRVTLHPHGSERRARAMAGTGGRFDRESSIERLQLMFPRALDSQIEHILDQVTRQGPTVVDALNRLEEARLRLDGSLRAWVGATTVYGAGFGARRRGHIAEQLLNALDPTVTVLEINDTFVSSLPELPLDYDAIECLTINLPAMNSLPGSFLARFANLRELRLNTRVGRLPNGLVELPQLRSLSLTNAYLRPEDLRPIGQISQLRELSIIHLTPPQSEGESVYAARTWDTEDMAAIARCQHLRRLQIQDCRALFEGDVIGALAPLQQLTHLDLSGNSFTLYGENVRGLIHLRHLDLSRNPLYARVDVSAMSDLRCLDLHYSRADWPVGLENLAHIEQANLAEVDLNTVPAGAGRVRGLRLSVVNLNATDRERVLREMAEVNNLQGADHSEFYLSRVELGETSNESEEEDTDPGAQLGAEGIGVGNLFDGLSEQDRSLAQQLVDANSNGSRAFFALMNTILSRTPADEREEVIRQAHSIILRMFDETRREEFYRVALDLGCIDSAVQRFSDLLGLAEADRVAANTSGNARPELIELGLSLWRLRSLRASVARRYLDWWGQRAGQPDYAEIELYIRIALTARLRLRHQPRRQVNAGMVTWMSSSMADEVETDVLTTQAQDFPVALSDQPFWQEHLVAQECAPWSYEVESALQELAVGEGLPRTLGESARTRLEQLLTQARKVIAERDEVPVSSGPLVLDNEDHRLQAFNLMPAMIQLSRVEYTRQVVSVYFAQVIPTLSPQPGPSGVQRKP</sequence>
<gene>
    <name evidence="8" type="ORF">BHU25_12060</name>
</gene>
<dbReference type="GO" id="GO:0005576">
    <property type="term" value="C:extracellular region"/>
    <property type="evidence" value="ECO:0007669"/>
    <property type="project" value="UniProtKB-UniRule"/>
</dbReference>
<keyword evidence="6" id="KW-1035">Host cytoplasm</keyword>
<organism evidence="8 9">
    <name type="scientific">Pseudomonas vranovensis</name>
    <dbReference type="NCBI Taxonomy" id="321661"/>
    <lineage>
        <taxon>Bacteria</taxon>
        <taxon>Pseudomonadati</taxon>
        <taxon>Pseudomonadota</taxon>
        <taxon>Gammaproteobacteria</taxon>
        <taxon>Pseudomonadales</taxon>
        <taxon>Pseudomonadaceae</taxon>
        <taxon>Pseudomonas</taxon>
    </lineage>
</organism>
<dbReference type="Pfam" id="PF14496">
    <property type="entry name" value="NEL"/>
    <property type="match status" value="1"/>
</dbReference>
<dbReference type="InterPro" id="IPR046673">
    <property type="entry name" value="ToxA_N"/>
</dbReference>
<evidence type="ECO:0000256" key="4">
    <source>
        <dbReference type="ARBA" id="ARBA00022737"/>
    </source>
</evidence>
<dbReference type="Gene3D" id="1.20.58.360">
    <property type="entry name" value="Shigella T3SS effector IpaH defines"/>
    <property type="match status" value="1"/>
</dbReference>
<evidence type="ECO:0000313" key="8">
    <source>
        <dbReference type="EMBL" id="ROL74100.1"/>
    </source>
</evidence>
<accession>A0A423DRC5</accession>
<dbReference type="SUPFAM" id="SSF52058">
    <property type="entry name" value="L domain-like"/>
    <property type="match status" value="1"/>
</dbReference>
<evidence type="ECO:0000259" key="7">
    <source>
        <dbReference type="PROSITE" id="PS52053"/>
    </source>
</evidence>
<dbReference type="PANTHER" id="PTHR48051:SF1">
    <property type="entry name" value="RAS SUPPRESSOR PROTEIN 1"/>
    <property type="match status" value="1"/>
</dbReference>
<dbReference type="Pfam" id="PF20178">
    <property type="entry name" value="ToxA_N"/>
    <property type="match status" value="1"/>
</dbReference>
<comment type="similarity">
    <text evidence="6">Belongs to the LRR-containing bacterial E3 ligase family.</text>
</comment>
<dbReference type="Proteomes" id="UP000285286">
    <property type="component" value="Unassembled WGS sequence"/>
</dbReference>
<dbReference type="EMBL" id="MOAM01000017">
    <property type="protein sequence ID" value="ROL74100.1"/>
    <property type="molecule type" value="Genomic_DNA"/>
</dbReference>
<dbReference type="InterPro" id="IPR029487">
    <property type="entry name" value="NEL_dom"/>
</dbReference>
<dbReference type="GO" id="GO:0005737">
    <property type="term" value="C:cytoplasm"/>
    <property type="evidence" value="ECO:0007669"/>
    <property type="project" value="TreeGrafter"/>
</dbReference>
<dbReference type="InterPro" id="IPR050216">
    <property type="entry name" value="LRR_domain-containing"/>
</dbReference>
<dbReference type="PANTHER" id="PTHR48051">
    <property type="match status" value="1"/>
</dbReference>
<name>A0A423DRC5_9PSED</name>
<feature type="active site" description="Glycyl thioester intermediate" evidence="6">
    <location>
        <position position="1385"/>
    </location>
</feature>
<evidence type="ECO:0000256" key="5">
    <source>
        <dbReference type="ARBA" id="ARBA00023026"/>
    </source>
</evidence>
<evidence type="ECO:0000256" key="1">
    <source>
        <dbReference type="ARBA" id="ARBA00000900"/>
    </source>
</evidence>
<evidence type="ECO:0000256" key="3">
    <source>
        <dbReference type="ARBA" id="ARBA00022614"/>
    </source>
</evidence>
<proteinExistence type="inferred from homology"/>
<keyword evidence="6" id="KW-0832">Ubl conjugation</keyword>
<dbReference type="GO" id="GO:0016567">
    <property type="term" value="P:protein ubiquitination"/>
    <property type="evidence" value="ECO:0007669"/>
    <property type="project" value="InterPro"/>
</dbReference>
<keyword evidence="9" id="KW-1185">Reference proteome</keyword>
<comment type="PTM">
    <text evidence="6">Ubiquitinated in the presence of host E1 ubiquitin-activating enzyme, E2 ubiquitin-conjugating enzyme and ubiquitin.</text>
</comment>
<keyword evidence="6" id="KW-0808">Transferase</keyword>
<evidence type="ECO:0000256" key="2">
    <source>
        <dbReference type="ARBA" id="ARBA00012483"/>
    </source>
</evidence>
<keyword evidence="5" id="KW-0843">Virulence</keyword>
<evidence type="ECO:0000313" key="9">
    <source>
        <dbReference type="Proteomes" id="UP000285286"/>
    </source>
</evidence>
<protein>
    <recommendedName>
        <fullName evidence="2">RING-type E3 ubiquitin transferase</fullName>
        <ecNumber evidence="2">2.3.2.27</ecNumber>
    </recommendedName>
</protein>
<reference evidence="8 9" key="1">
    <citation type="submission" date="2016-10" db="EMBL/GenBank/DDBJ databases">
        <title>Comparative genome analysis of multiple Pseudomonas spp. focuses on biocontrol and plant growth promoting traits.</title>
        <authorList>
            <person name="Tao X.-Y."/>
            <person name="Taylor C.G."/>
        </authorList>
    </citation>
    <scope>NUCLEOTIDE SEQUENCE [LARGE SCALE GENOMIC DNA]</scope>
    <source>
        <strain evidence="8 9">15D11</strain>
    </source>
</reference>
<dbReference type="EC" id="2.3.2.27" evidence="2"/>
<feature type="domain" description="NEL" evidence="7">
    <location>
        <begin position="1299"/>
        <end position="1600"/>
    </location>
</feature>
<dbReference type="PROSITE" id="PS52053">
    <property type="entry name" value="NEL"/>
    <property type="match status" value="1"/>
</dbReference>
<dbReference type="GO" id="GO:0061630">
    <property type="term" value="F:ubiquitin protein ligase activity"/>
    <property type="evidence" value="ECO:0007669"/>
    <property type="project" value="UniProtKB-EC"/>
</dbReference>
<dbReference type="Gene3D" id="3.80.10.10">
    <property type="entry name" value="Ribonuclease Inhibitor"/>
    <property type="match status" value="1"/>
</dbReference>
<evidence type="ECO:0000256" key="6">
    <source>
        <dbReference type="PROSITE-ProRule" id="PRU01398"/>
    </source>
</evidence>
<keyword evidence="6" id="KW-0833">Ubl conjugation pathway</keyword>
<dbReference type="InterPro" id="IPR032675">
    <property type="entry name" value="LRR_dom_sf"/>
</dbReference>
<comment type="caution">
    <text evidence="8">The sequence shown here is derived from an EMBL/GenBank/DDBJ whole genome shotgun (WGS) entry which is preliminary data.</text>
</comment>
<keyword evidence="6" id="KW-0964">Secreted</keyword>